<dbReference type="HAMAP" id="MF_00775">
    <property type="entry name" value="UPF0311"/>
    <property type="match status" value="1"/>
</dbReference>
<dbReference type="Pfam" id="PF11578">
    <property type="entry name" value="DUF3237"/>
    <property type="match status" value="1"/>
</dbReference>
<keyword evidence="3" id="KW-1185">Reference proteome</keyword>
<organism evidence="2 3">
    <name type="scientific">Roseomonas populi</name>
    <dbReference type="NCBI Taxonomy" id="3121582"/>
    <lineage>
        <taxon>Bacteria</taxon>
        <taxon>Pseudomonadati</taxon>
        <taxon>Pseudomonadota</taxon>
        <taxon>Alphaproteobacteria</taxon>
        <taxon>Acetobacterales</taxon>
        <taxon>Roseomonadaceae</taxon>
        <taxon>Roseomonas</taxon>
    </lineage>
</organism>
<evidence type="ECO:0000256" key="1">
    <source>
        <dbReference type="HAMAP-Rule" id="MF_00775"/>
    </source>
</evidence>
<gene>
    <name evidence="2" type="ORF">NRP21_21965</name>
</gene>
<evidence type="ECO:0000313" key="2">
    <source>
        <dbReference type="EMBL" id="MCR0984730.1"/>
    </source>
</evidence>
<dbReference type="Proteomes" id="UP001524642">
    <property type="component" value="Unassembled WGS sequence"/>
</dbReference>
<accession>A0ABT1X9E7</accession>
<dbReference type="EMBL" id="JANJOU010000023">
    <property type="protein sequence ID" value="MCR0984730.1"/>
    <property type="molecule type" value="Genomic_DNA"/>
</dbReference>
<reference evidence="2 3" key="1">
    <citation type="submission" date="2022-06" db="EMBL/GenBank/DDBJ databases">
        <title>Roseomonas CN29.</title>
        <authorList>
            <person name="Cheng Y."/>
            <person name="He X."/>
        </authorList>
    </citation>
    <scope>NUCLEOTIDE SEQUENCE [LARGE SCALE GENOMIC DNA]</scope>
    <source>
        <strain evidence="2 3">CN29</strain>
    </source>
</reference>
<name>A0ABT1X9E7_9PROT</name>
<dbReference type="PANTHER" id="PTHR37315:SF1">
    <property type="entry name" value="UPF0311 PROTEIN BLR7842"/>
    <property type="match status" value="1"/>
</dbReference>
<dbReference type="RefSeq" id="WP_257718385.1">
    <property type="nucleotide sequence ID" value="NZ_JANJOU010000023.1"/>
</dbReference>
<sequence>MSSNPEGSAPQGRGHGRRALVAGLAMSAPLTIPLAREAAAQGAPGYAPPMAGTVPLVLPRTEFVYEAICDLAPTLMLGDSPLGERRMVPITGGTFEGPRIRGKVLPGGADRQLIRKDGVRRLDALYELQAEDGAVITVRNQVLVDDPQGGVTGGPRYARSTIEITAPEGPHAWLNRGVYVGTLDSLRPARAAVCIRVFKVV</sequence>
<protein>
    <recommendedName>
        <fullName evidence="1">UPF0311 protein NRP21_21965</fullName>
    </recommendedName>
</protein>
<dbReference type="InterPro" id="IPR020915">
    <property type="entry name" value="UPF0311"/>
</dbReference>
<comment type="similarity">
    <text evidence="1">Belongs to the UPF0311 family.</text>
</comment>
<comment type="caution">
    <text evidence="2">The sequence shown here is derived from an EMBL/GenBank/DDBJ whole genome shotgun (WGS) entry which is preliminary data.</text>
</comment>
<evidence type="ECO:0000313" key="3">
    <source>
        <dbReference type="Proteomes" id="UP001524642"/>
    </source>
</evidence>
<proteinExistence type="inferred from homology"/>
<dbReference type="Gene3D" id="2.40.160.20">
    <property type="match status" value="1"/>
</dbReference>
<dbReference type="PANTHER" id="PTHR37315">
    <property type="entry name" value="UPF0311 PROTEIN BLR7842"/>
    <property type="match status" value="1"/>
</dbReference>